<sequence>MKLNPLSTYGQLLCRLAILPSSVSRRERTSGSRDDGTSWISRAARRSSPYPTLLRRCSESSIQLRTNTIPLADPSDKSSRKYSAFDSRPCARSSCLPSGMPCGSVMMFVP</sequence>
<dbReference type="EMBL" id="JAIWYP010000004">
    <property type="protein sequence ID" value="KAH3833487.1"/>
    <property type="molecule type" value="Genomic_DNA"/>
</dbReference>
<dbReference type="AlphaFoldDB" id="A0A9D4K5V6"/>
<dbReference type="Proteomes" id="UP000828390">
    <property type="component" value="Unassembled WGS sequence"/>
</dbReference>
<comment type="caution">
    <text evidence="1">The sequence shown here is derived from an EMBL/GenBank/DDBJ whole genome shotgun (WGS) entry which is preliminary data.</text>
</comment>
<evidence type="ECO:0000313" key="1">
    <source>
        <dbReference type="EMBL" id="KAH3833487.1"/>
    </source>
</evidence>
<evidence type="ECO:0000313" key="2">
    <source>
        <dbReference type="Proteomes" id="UP000828390"/>
    </source>
</evidence>
<organism evidence="1 2">
    <name type="scientific">Dreissena polymorpha</name>
    <name type="common">Zebra mussel</name>
    <name type="synonym">Mytilus polymorpha</name>
    <dbReference type="NCBI Taxonomy" id="45954"/>
    <lineage>
        <taxon>Eukaryota</taxon>
        <taxon>Metazoa</taxon>
        <taxon>Spiralia</taxon>
        <taxon>Lophotrochozoa</taxon>
        <taxon>Mollusca</taxon>
        <taxon>Bivalvia</taxon>
        <taxon>Autobranchia</taxon>
        <taxon>Heteroconchia</taxon>
        <taxon>Euheterodonta</taxon>
        <taxon>Imparidentia</taxon>
        <taxon>Neoheterodontei</taxon>
        <taxon>Myida</taxon>
        <taxon>Dreissenoidea</taxon>
        <taxon>Dreissenidae</taxon>
        <taxon>Dreissena</taxon>
    </lineage>
</organism>
<gene>
    <name evidence="1" type="ORF">DPMN_106798</name>
</gene>
<proteinExistence type="predicted"/>
<keyword evidence="2" id="KW-1185">Reference proteome</keyword>
<reference evidence="1" key="2">
    <citation type="submission" date="2020-11" db="EMBL/GenBank/DDBJ databases">
        <authorList>
            <person name="McCartney M.A."/>
            <person name="Auch B."/>
            <person name="Kono T."/>
            <person name="Mallez S."/>
            <person name="Becker A."/>
            <person name="Gohl D.M."/>
            <person name="Silverstein K.A.T."/>
            <person name="Koren S."/>
            <person name="Bechman K.B."/>
            <person name="Herman A."/>
            <person name="Abrahante J.E."/>
            <person name="Garbe J."/>
        </authorList>
    </citation>
    <scope>NUCLEOTIDE SEQUENCE</scope>
    <source>
        <strain evidence="1">Duluth1</strain>
        <tissue evidence="1">Whole animal</tissue>
    </source>
</reference>
<accession>A0A9D4K5V6</accession>
<protein>
    <submittedName>
        <fullName evidence="1">Uncharacterized protein</fullName>
    </submittedName>
</protein>
<reference evidence="1" key="1">
    <citation type="journal article" date="2019" name="bioRxiv">
        <title>The Genome of the Zebra Mussel, Dreissena polymorpha: A Resource for Invasive Species Research.</title>
        <authorList>
            <person name="McCartney M.A."/>
            <person name="Auch B."/>
            <person name="Kono T."/>
            <person name="Mallez S."/>
            <person name="Zhang Y."/>
            <person name="Obille A."/>
            <person name="Becker A."/>
            <person name="Abrahante J.E."/>
            <person name="Garbe J."/>
            <person name="Badalamenti J.P."/>
            <person name="Herman A."/>
            <person name="Mangelson H."/>
            <person name="Liachko I."/>
            <person name="Sullivan S."/>
            <person name="Sone E.D."/>
            <person name="Koren S."/>
            <person name="Silverstein K.A.T."/>
            <person name="Beckman K.B."/>
            <person name="Gohl D.M."/>
        </authorList>
    </citation>
    <scope>NUCLEOTIDE SEQUENCE</scope>
    <source>
        <strain evidence="1">Duluth1</strain>
        <tissue evidence="1">Whole animal</tissue>
    </source>
</reference>
<name>A0A9D4K5V6_DREPO</name>